<dbReference type="EMBL" id="CM020618">
    <property type="protein sequence ID" value="KAK1860238.1"/>
    <property type="molecule type" value="Genomic_DNA"/>
</dbReference>
<organism evidence="1 2">
    <name type="scientific">Pyropia yezoensis</name>
    <name type="common">Susabi-nori</name>
    <name type="synonym">Porphyra yezoensis</name>
    <dbReference type="NCBI Taxonomy" id="2788"/>
    <lineage>
        <taxon>Eukaryota</taxon>
        <taxon>Rhodophyta</taxon>
        <taxon>Bangiophyceae</taxon>
        <taxon>Bangiales</taxon>
        <taxon>Bangiaceae</taxon>
        <taxon>Pyropia</taxon>
    </lineage>
</organism>
<accession>A0ACC3BRL0</accession>
<reference evidence="1" key="1">
    <citation type="submission" date="2019-11" db="EMBL/GenBank/DDBJ databases">
        <title>Nori genome reveals adaptations in red seaweeds to the harsh intertidal environment.</title>
        <authorList>
            <person name="Wang D."/>
            <person name="Mao Y."/>
        </authorList>
    </citation>
    <scope>NUCLEOTIDE SEQUENCE</scope>
    <source>
        <tissue evidence="1">Gametophyte</tissue>
    </source>
</reference>
<gene>
    <name evidence="1" type="ORF">I4F81_002827</name>
</gene>
<proteinExistence type="predicted"/>
<dbReference type="Proteomes" id="UP000798662">
    <property type="component" value="Chromosome 1"/>
</dbReference>
<sequence>MRRPPPGFLPLLSRKCLLSSGIHALGLPGQSLRPASAGTVTALGRPSGRPFWSSPPLRGLSGFHRALVMSSSRSPAPPPELDAAAMAAAAADWPANTPTVSPGFVAAHPRGILLLDATWTVPGAPPPDAATPRLTSAAARLDIDAVADATSPLPHMLPDVATWAAAAASVGLTPDTPVVVYDGGGQYVASARGWWMCRVFGVRRVAVLEGGAPAWVAAGLPTASSDTPIPSMSAPAAVQGGGSSNGHGNGDGGGWTVDEGLVWSAAAVAANAAASPPPVRLLDARSAGRYAGVAPEPRPGVRGGHVPRSGSLPWTAVMATGGGGGGGSGVGLRPVRELASAFLDAGVRLGPGGAPPPRLALTCGSGVTAAVVALAAAAVGEWRVPIYDGSWSEWGAREDLPVATGVETEEIVASPGGSVSGRKV</sequence>
<evidence type="ECO:0000313" key="2">
    <source>
        <dbReference type="Proteomes" id="UP000798662"/>
    </source>
</evidence>
<name>A0ACC3BRL0_PYRYE</name>
<keyword evidence="2" id="KW-1185">Reference proteome</keyword>
<protein>
    <submittedName>
        <fullName evidence="1">Uncharacterized protein</fullName>
    </submittedName>
</protein>
<comment type="caution">
    <text evidence="1">The sequence shown here is derived from an EMBL/GenBank/DDBJ whole genome shotgun (WGS) entry which is preliminary data.</text>
</comment>
<evidence type="ECO:0000313" key="1">
    <source>
        <dbReference type="EMBL" id="KAK1860238.1"/>
    </source>
</evidence>